<keyword evidence="1" id="KW-0812">Transmembrane</keyword>
<evidence type="ECO:0008006" key="4">
    <source>
        <dbReference type="Google" id="ProtNLM"/>
    </source>
</evidence>
<dbReference type="Gene3D" id="3.40.50.1110">
    <property type="entry name" value="SGNH hydrolase"/>
    <property type="match status" value="1"/>
</dbReference>
<protein>
    <recommendedName>
        <fullName evidence="4">Lysophospholipase L1-like esterase</fullName>
    </recommendedName>
</protein>
<accession>A0A2S4N5H6</accession>
<dbReference type="SUPFAM" id="SSF52266">
    <property type="entry name" value="SGNH hydrolase"/>
    <property type="match status" value="1"/>
</dbReference>
<proteinExistence type="predicted"/>
<dbReference type="AlphaFoldDB" id="A0A2S4N5H6"/>
<keyword evidence="3" id="KW-1185">Reference proteome</keyword>
<keyword evidence="1" id="KW-0472">Membrane</keyword>
<dbReference type="Proteomes" id="UP000237056">
    <property type="component" value="Unassembled WGS sequence"/>
</dbReference>
<gene>
    <name evidence="2" type="ORF">Q361_11618</name>
</gene>
<dbReference type="OrthoDB" id="9810515at2"/>
<reference evidence="2 3" key="1">
    <citation type="submission" date="2018-01" db="EMBL/GenBank/DDBJ databases">
        <title>Genomic Encyclopedia of Type Strains, Phase I: the one thousand microbial genomes (KMG-I) project.</title>
        <authorList>
            <person name="Goeker M."/>
        </authorList>
    </citation>
    <scope>NUCLEOTIDE SEQUENCE [LARGE SCALE GENOMIC DNA]</scope>
    <source>
        <strain evidence="2 3">DSM 17960</strain>
    </source>
</reference>
<evidence type="ECO:0000256" key="1">
    <source>
        <dbReference type="SAM" id="Phobius"/>
    </source>
</evidence>
<sequence length="466" mass="52908">MNQSKKVVTVTTIVMVVYISISFFSSEIELFFPKFKNINLLADIAYHPRKEANKQLQNFIPNTFSATNTFESYQKKGTIIGFNQDSIEPALPNVTQKLLQLEAGKPVKLRIAWFGDSQIEGDYMTQDLRKMLNNQFNLTGSVGFIPVNSVSQDFRATAIVNTSGYIKSNNFKQHTSNSHLFLSGYSFFGGDFRMNMLDKVKRDPQVPLQKWLLFGKGDTLRIAYNDSVFKAYPATKYFNKILLNSSTNQSVSVRVSSSRTPVYGISSETSSGIIIDNYSFRGITGIELKQISNALLTELSKENYYDLIVFQYGVNLMFKPEETHFTPYYKQMKSVVNKFKTAMPTTDFLMLSCSDRAFNYGGEWKTAVGIDSLVYNQAKIAFDTKIPFYNLYQSMGGNGTMVKYVDSLQYAGKDYIHFNVKGSKKVAYYIFKAMMNDYNKTKIKHKKEQAKAKADSIAKAKQKSKA</sequence>
<comment type="caution">
    <text evidence="2">The sequence shown here is derived from an EMBL/GenBank/DDBJ whole genome shotgun (WGS) entry which is preliminary data.</text>
</comment>
<name>A0A2S4N5H6_9FLAO</name>
<dbReference type="RefSeq" id="WP_103726828.1">
    <property type="nucleotide sequence ID" value="NZ_PQNY01000016.1"/>
</dbReference>
<evidence type="ECO:0000313" key="2">
    <source>
        <dbReference type="EMBL" id="POS00965.1"/>
    </source>
</evidence>
<dbReference type="GO" id="GO:0016788">
    <property type="term" value="F:hydrolase activity, acting on ester bonds"/>
    <property type="evidence" value="ECO:0007669"/>
    <property type="project" value="UniProtKB-ARBA"/>
</dbReference>
<evidence type="ECO:0000313" key="3">
    <source>
        <dbReference type="Proteomes" id="UP000237056"/>
    </source>
</evidence>
<keyword evidence="1" id="KW-1133">Transmembrane helix</keyword>
<dbReference type="InterPro" id="IPR036514">
    <property type="entry name" value="SGNH_hydro_sf"/>
</dbReference>
<dbReference type="EMBL" id="PQNY01000016">
    <property type="protein sequence ID" value="POS00965.1"/>
    <property type="molecule type" value="Genomic_DNA"/>
</dbReference>
<feature type="transmembrane region" description="Helical" evidence="1">
    <location>
        <begin position="7"/>
        <end position="25"/>
    </location>
</feature>
<organism evidence="2 3">
    <name type="scientific">Flavobacterium croceum DSM 17960</name>
    <dbReference type="NCBI Taxonomy" id="1121886"/>
    <lineage>
        <taxon>Bacteria</taxon>
        <taxon>Pseudomonadati</taxon>
        <taxon>Bacteroidota</taxon>
        <taxon>Flavobacteriia</taxon>
        <taxon>Flavobacteriales</taxon>
        <taxon>Flavobacteriaceae</taxon>
        <taxon>Flavobacterium</taxon>
    </lineage>
</organism>
<dbReference type="Gene3D" id="2.60.120.1360">
    <property type="match status" value="1"/>
</dbReference>